<keyword evidence="2" id="KW-1185">Reference proteome</keyword>
<organism evidence="1 2">
    <name type="scientific">Rhododendron griersonianum</name>
    <dbReference type="NCBI Taxonomy" id="479676"/>
    <lineage>
        <taxon>Eukaryota</taxon>
        <taxon>Viridiplantae</taxon>
        <taxon>Streptophyta</taxon>
        <taxon>Embryophyta</taxon>
        <taxon>Tracheophyta</taxon>
        <taxon>Spermatophyta</taxon>
        <taxon>Magnoliopsida</taxon>
        <taxon>eudicotyledons</taxon>
        <taxon>Gunneridae</taxon>
        <taxon>Pentapetalae</taxon>
        <taxon>asterids</taxon>
        <taxon>Ericales</taxon>
        <taxon>Ericaceae</taxon>
        <taxon>Ericoideae</taxon>
        <taxon>Rhodoreae</taxon>
        <taxon>Rhododendron</taxon>
    </lineage>
</organism>
<sequence length="75" mass="8284">MEIKAKACASKDSKVSVEEDNSKLAKAARYRNLCPEMIKLCAQSCELKAAYEFVATGVEDMCAKVDKMLLEVGDY</sequence>
<name>A0AAV6KZX9_9ERIC</name>
<protein>
    <submittedName>
        <fullName evidence="1">Uncharacterized protein</fullName>
    </submittedName>
</protein>
<comment type="caution">
    <text evidence="1">The sequence shown here is derived from an EMBL/GenBank/DDBJ whole genome shotgun (WGS) entry which is preliminary data.</text>
</comment>
<dbReference type="AlphaFoldDB" id="A0AAV6KZX9"/>
<evidence type="ECO:0000313" key="1">
    <source>
        <dbReference type="EMBL" id="KAG5558047.1"/>
    </source>
</evidence>
<dbReference type="Proteomes" id="UP000823749">
    <property type="component" value="Chromosome 3"/>
</dbReference>
<evidence type="ECO:0000313" key="2">
    <source>
        <dbReference type="Proteomes" id="UP000823749"/>
    </source>
</evidence>
<reference evidence="1" key="1">
    <citation type="submission" date="2020-08" db="EMBL/GenBank/DDBJ databases">
        <title>Plant Genome Project.</title>
        <authorList>
            <person name="Zhang R.-G."/>
        </authorList>
    </citation>
    <scope>NUCLEOTIDE SEQUENCE</scope>
    <source>
        <strain evidence="1">WSP0</strain>
        <tissue evidence="1">Leaf</tissue>
    </source>
</reference>
<gene>
    <name evidence="1" type="ORF">RHGRI_008076</name>
</gene>
<accession>A0AAV6KZX9</accession>
<dbReference type="EMBL" id="JACTNZ010000003">
    <property type="protein sequence ID" value="KAG5558047.1"/>
    <property type="molecule type" value="Genomic_DNA"/>
</dbReference>
<proteinExistence type="predicted"/>